<protein>
    <submittedName>
        <fullName evidence="5">Glycosyltransferase</fullName>
        <ecNumber evidence="5">2.4.-.-</ecNumber>
    </submittedName>
</protein>
<dbReference type="PANTHER" id="PTHR22916">
    <property type="entry name" value="GLYCOSYLTRANSFERASE"/>
    <property type="match status" value="1"/>
</dbReference>
<dbReference type="RefSeq" id="WP_066262345.1">
    <property type="nucleotide sequence ID" value="NZ_JARMAB010000030.1"/>
</dbReference>
<dbReference type="CDD" id="cd00761">
    <property type="entry name" value="Glyco_tranf_GTA_type"/>
    <property type="match status" value="1"/>
</dbReference>
<evidence type="ECO:0000313" key="6">
    <source>
        <dbReference type="Proteomes" id="UP001341444"/>
    </source>
</evidence>
<dbReference type="Gene3D" id="3.90.550.10">
    <property type="entry name" value="Spore Coat Polysaccharide Biosynthesis Protein SpsA, Chain A"/>
    <property type="match status" value="1"/>
</dbReference>
<evidence type="ECO:0000256" key="3">
    <source>
        <dbReference type="ARBA" id="ARBA00022679"/>
    </source>
</evidence>
<evidence type="ECO:0000313" key="5">
    <source>
        <dbReference type="EMBL" id="MED1205204.1"/>
    </source>
</evidence>
<reference evidence="5 6" key="1">
    <citation type="submission" date="2023-03" db="EMBL/GenBank/DDBJ databases">
        <title>Bacillus Genome Sequencing.</title>
        <authorList>
            <person name="Dunlap C."/>
        </authorList>
    </citation>
    <scope>NUCLEOTIDE SEQUENCE [LARGE SCALE GENOMIC DNA]</scope>
    <source>
        <strain evidence="5 6">B-23453</strain>
    </source>
</reference>
<evidence type="ECO:0000256" key="2">
    <source>
        <dbReference type="ARBA" id="ARBA00022676"/>
    </source>
</evidence>
<dbReference type="Proteomes" id="UP001341444">
    <property type="component" value="Unassembled WGS sequence"/>
</dbReference>
<dbReference type="Pfam" id="PF00535">
    <property type="entry name" value="Glycos_transf_2"/>
    <property type="match status" value="1"/>
</dbReference>
<name>A0ABU6MKJ3_9BACI</name>
<dbReference type="InterPro" id="IPR029044">
    <property type="entry name" value="Nucleotide-diphossugar_trans"/>
</dbReference>
<comment type="similarity">
    <text evidence="1">Belongs to the glycosyltransferase 2 family.</text>
</comment>
<keyword evidence="6" id="KW-1185">Reference proteome</keyword>
<feature type="domain" description="Glycosyltransferase 2-like" evidence="4">
    <location>
        <begin position="6"/>
        <end position="139"/>
    </location>
</feature>
<dbReference type="EMBL" id="JARMAB010000030">
    <property type="protein sequence ID" value="MED1205204.1"/>
    <property type="molecule type" value="Genomic_DNA"/>
</dbReference>
<gene>
    <name evidence="5" type="ORF">P4T90_19325</name>
</gene>
<accession>A0ABU6MKJ3</accession>
<organism evidence="5 6">
    <name type="scientific">Heyndrickxia acidicola</name>
    <dbReference type="NCBI Taxonomy" id="209389"/>
    <lineage>
        <taxon>Bacteria</taxon>
        <taxon>Bacillati</taxon>
        <taxon>Bacillota</taxon>
        <taxon>Bacilli</taxon>
        <taxon>Bacillales</taxon>
        <taxon>Bacillaceae</taxon>
        <taxon>Heyndrickxia</taxon>
    </lineage>
</organism>
<evidence type="ECO:0000259" key="4">
    <source>
        <dbReference type="Pfam" id="PF00535"/>
    </source>
</evidence>
<dbReference type="GO" id="GO:0016757">
    <property type="term" value="F:glycosyltransferase activity"/>
    <property type="evidence" value="ECO:0007669"/>
    <property type="project" value="UniProtKB-KW"/>
</dbReference>
<dbReference type="PANTHER" id="PTHR22916:SF51">
    <property type="entry name" value="GLYCOSYLTRANSFERASE EPSH-RELATED"/>
    <property type="match status" value="1"/>
</dbReference>
<sequence>MDQKVSIVVPIYNVEDYVNRCITSILHQTYSNLEIILVNDGSTDNSGRIAENFAKADSRIKVLHQKNGGLSDARNTGIKQVTGAFTCFIDSDDWIKPDMIQVMLYTANKWNADVVQSAFYYAYNHYTLFDNRNFRQELPPILLDNHQLMKELVINERVKDFAWGKLYKTELIRDLPFKKGVLFEDVFWSHQVLHRVGTYAMVQQPYYYYLQRNSSIVATYSLKHLDMIKGLQERQKFIEKHYKDLSLEAYKVLLKALLIHYNLLVMNKKKDKDGRYRKEIQTAILKDYETFLLASYNEKHLENQLKLFAQHPYINIFYLALCKFTNKLRYRSKEIGMEKANL</sequence>
<keyword evidence="3 5" id="KW-0808">Transferase</keyword>
<keyword evidence="2 5" id="KW-0328">Glycosyltransferase</keyword>
<dbReference type="SUPFAM" id="SSF53448">
    <property type="entry name" value="Nucleotide-diphospho-sugar transferases"/>
    <property type="match status" value="1"/>
</dbReference>
<proteinExistence type="inferred from homology"/>
<comment type="caution">
    <text evidence="5">The sequence shown here is derived from an EMBL/GenBank/DDBJ whole genome shotgun (WGS) entry which is preliminary data.</text>
</comment>
<dbReference type="InterPro" id="IPR001173">
    <property type="entry name" value="Glyco_trans_2-like"/>
</dbReference>
<evidence type="ECO:0000256" key="1">
    <source>
        <dbReference type="ARBA" id="ARBA00006739"/>
    </source>
</evidence>
<dbReference type="EC" id="2.4.-.-" evidence="5"/>